<dbReference type="RefSeq" id="WP_247966803.1">
    <property type="nucleotide sequence ID" value="NZ_CP095873.1"/>
</dbReference>
<dbReference type="InterPro" id="IPR016161">
    <property type="entry name" value="Ald_DH/histidinol_DH"/>
</dbReference>
<evidence type="ECO:0000256" key="1">
    <source>
        <dbReference type="ARBA" id="ARBA00009986"/>
    </source>
</evidence>
<dbReference type="Proteomes" id="UP000830925">
    <property type="component" value="Chromosome"/>
</dbReference>
<keyword evidence="2 4" id="KW-0560">Oxidoreductase</keyword>
<dbReference type="InterPro" id="IPR016163">
    <property type="entry name" value="Ald_DH_C"/>
</dbReference>
<dbReference type="CDD" id="cd07106">
    <property type="entry name" value="ALDH_AldA-AAD23400"/>
    <property type="match status" value="1"/>
</dbReference>
<dbReference type="InterPro" id="IPR015590">
    <property type="entry name" value="Aldehyde_DH_dom"/>
</dbReference>
<proteinExistence type="inferred from homology"/>
<feature type="active site" evidence="3">
    <location>
        <position position="245"/>
    </location>
</feature>
<dbReference type="AlphaFoldDB" id="A0AAE9HAA3"/>
<dbReference type="InterPro" id="IPR044086">
    <property type="entry name" value="LUC3-like"/>
</dbReference>
<evidence type="ECO:0000256" key="2">
    <source>
        <dbReference type="ARBA" id="ARBA00023002"/>
    </source>
</evidence>
<dbReference type="InterPro" id="IPR029510">
    <property type="entry name" value="Ald_DH_CS_GLU"/>
</dbReference>
<sequence>MNSQTSTFRMLIDGALVDGEQTMAVINPSTGQPFAHSPRASLRQMEQAINAASRSFPAWSRTTMQTRRALILRIADLIEEHCLELAHLLTQEQGKPLRDAQAEVQGTVAFFRYVAQCRIETQTLEESTIRHAYLQRQPLGVVAVITPWNFPLMLLAFKVPHALLAGNTVVIKPAATTPLTTLKLGELIVDALPAGVVNIVTDHNDLGDALSSHPQVAKISFTGSTATGYKVMANAAKSLKRLTLELGGNDPGIVLDDADPKQIAPGIVRAAFFNSGQACIALKRLYVPDSLYEALSHELWSHCQRLVLGDGLDSQTTLGPLQNQQQFQKVKSLLEDARQHGRVLSAGTVPEGAGYFLPPTLVLDIEDGTRLVDEEQFGPVLPVIRYSNVEQAIAMANRSPYGLGASVWASDLERAREVADQLQAGTVWINQHIDLGPHIPQCGSKQSGFGIELGAEGLLEFTQAKVININPGLGIAAQDPLKEHMNAEQTSN</sequence>
<evidence type="ECO:0000256" key="4">
    <source>
        <dbReference type="RuleBase" id="RU003345"/>
    </source>
</evidence>
<evidence type="ECO:0000313" key="6">
    <source>
        <dbReference type="EMBL" id="UPL23185.1"/>
    </source>
</evidence>
<gene>
    <name evidence="6" type="ORF">MXF72_08950</name>
</gene>
<organism evidence="6 7">
    <name type="scientific">Alcaligenes faecalis</name>
    <dbReference type="NCBI Taxonomy" id="511"/>
    <lineage>
        <taxon>Bacteria</taxon>
        <taxon>Pseudomonadati</taxon>
        <taxon>Pseudomonadota</taxon>
        <taxon>Betaproteobacteria</taxon>
        <taxon>Burkholderiales</taxon>
        <taxon>Alcaligenaceae</taxon>
        <taxon>Alcaligenes</taxon>
    </lineage>
</organism>
<dbReference type="FunFam" id="3.40.605.10:FF:000007">
    <property type="entry name" value="NAD/NADP-dependent betaine aldehyde dehydrogenase"/>
    <property type="match status" value="1"/>
</dbReference>
<name>A0AAE9HAA3_ALCFA</name>
<dbReference type="EMBL" id="CP095873">
    <property type="protein sequence ID" value="UPL23185.1"/>
    <property type="molecule type" value="Genomic_DNA"/>
</dbReference>
<protein>
    <submittedName>
        <fullName evidence="6">Aldehyde dehydrogenase family protein</fullName>
    </submittedName>
</protein>
<dbReference type="PROSITE" id="PS00070">
    <property type="entry name" value="ALDEHYDE_DEHYDR_CYS"/>
    <property type="match status" value="1"/>
</dbReference>
<accession>A0AAE9HAA3</accession>
<dbReference type="Gene3D" id="3.40.605.10">
    <property type="entry name" value="Aldehyde Dehydrogenase, Chain A, domain 1"/>
    <property type="match status" value="1"/>
</dbReference>
<reference evidence="6" key="1">
    <citation type="submission" date="2022-04" db="EMBL/GenBank/DDBJ databases">
        <title>Genomic mining of Alcaligenes faecalis D334 producing ectoin and derivatives.</title>
        <authorList>
            <person name="Doan V.T."/>
            <person name="Quach N.T."/>
            <person name="Vu T.-H.-N."/>
            <person name="Phi Q.-T."/>
        </authorList>
    </citation>
    <scope>NUCLEOTIDE SEQUENCE</scope>
    <source>
        <strain evidence="6">D334</strain>
    </source>
</reference>
<dbReference type="GO" id="GO:0016620">
    <property type="term" value="F:oxidoreductase activity, acting on the aldehyde or oxo group of donors, NAD or NADP as acceptor"/>
    <property type="evidence" value="ECO:0007669"/>
    <property type="project" value="InterPro"/>
</dbReference>
<comment type="similarity">
    <text evidence="1 4">Belongs to the aldehyde dehydrogenase family.</text>
</comment>
<dbReference type="InterPro" id="IPR016162">
    <property type="entry name" value="Ald_DH_N"/>
</dbReference>
<dbReference type="FunFam" id="3.40.309.10:FF:000009">
    <property type="entry name" value="Aldehyde dehydrogenase A"/>
    <property type="match status" value="1"/>
</dbReference>
<feature type="domain" description="Aldehyde dehydrogenase" evidence="5">
    <location>
        <begin position="19"/>
        <end position="467"/>
    </location>
</feature>
<evidence type="ECO:0000313" key="7">
    <source>
        <dbReference type="Proteomes" id="UP000830925"/>
    </source>
</evidence>
<evidence type="ECO:0000259" key="5">
    <source>
        <dbReference type="Pfam" id="PF00171"/>
    </source>
</evidence>
<dbReference type="InterPro" id="IPR016160">
    <property type="entry name" value="Ald_DH_CS_CYS"/>
</dbReference>
<dbReference type="PROSITE" id="PS00687">
    <property type="entry name" value="ALDEHYDE_DEHYDR_GLU"/>
    <property type="match status" value="1"/>
</dbReference>
<evidence type="ECO:0000256" key="3">
    <source>
        <dbReference type="PROSITE-ProRule" id="PRU10007"/>
    </source>
</evidence>
<dbReference type="PANTHER" id="PTHR11699">
    <property type="entry name" value="ALDEHYDE DEHYDROGENASE-RELATED"/>
    <property type="match status" value="1"/>
</dbReference>
<dbReference type="Pfam" id="PF00171">
    <property type="entry name" value="Aldedh"/>
    <property type="match status" value="1"/>
</dbReference>
<dbReference type="SUPFAM" id="SSF53720">
    <property type="entry name" value="ALDH-like"/>
    <property type="match status" value="1"/>
</dbReference>
<dbReference type="Gene3D" id="3.40.309.10">
    <property type="entry name" value="Aldehyde Dehydrogenase, Chain A, domain 2"/>
    <property type="match status" value="1"/>
</dbReference>